<organism evidence="1 2">
    <name type="scientific">Lasiosphaeria miniovina</name>
    <dbReference type="NCBI Taxonomy" id="1954250"/>
    <lineage>
        <taxon>Eukaryota</taxon>
        <taxon>Fungi</taxon>
        <taxon>Dikarya</taxon>
        <taxon>Ascomycota</taxon>
        <taxon>Pezizomycotina</taxon>
        <taxon>Sordariomycetes</taxon>
        <taxon>Sordariomycetidae</taxon>
        <taxon>Sordariales</taxon>
        <taxon>Lasiosphaeriaceae</taxon>
        <taxon>Lasiosphaeria</taxon>
    </lineage>
</organism>
<dbReference type="RefSeq" id="XP_060302315.1">
    <property type="nucleotide sequence ID" value="XM_060433748.1"/>
</dbReference>
<dbReference type="GeneID" id="85317018"/>
<comment type="caution">
    <text evidence="1">The sequence shown here is derived from an EMBL/GenBank/DDBJ whole genome shotgun (WGS) entry which is preliminary data.</text>
</comment>
<proteinExistence type="predicted"/>
<reference evidence="1" key="1">
    <citation type="submission" date="2023-06" db="EMBL/GenBank/DDBJ databases">
        <title>Genome-scale phylogeny and comparative genomics of the fungal order Sordariales.</title>
        <authorList>
            <consortium name="Lawrence Berkeley National Laboratory"/>
            <person name="Hensen N."/>
            <person name="Bonometti L."/>
            <person name="Westerberg I."/>
            <person name="Brannstrom I.O."/>
            <person name="Guillou S."/>
            <person name="Cros-Aarteil S."/>
            <person name="Calhoun S."/>
            <person name="Haridas S."/>
            <person name="Kuo A."/>
            <person name="Mondo S."/>
            <person name="Pangilinan J."/>
            <person name="Riley R."/>
            <person name="LaButti K."/>
            <person name="Andreopoulos B."/>
            <person name="Lipzen A."/>
            <person name="Chen C."/>
            <person name="Yanf M."/>
            <person name="Daum C."/>
            <person name="Ng V."/>
            <person name="Clum A."/>
            <person name="Steindorff A."/>
            <person name="Ohm R."/>
            <person name="Martin F."/>
            <person name="Silar P."/>
            <person name="Natvig D."/>
            <person name="Lalanne C."/>
            <person name="Gautier V."/>
            <person name="Ament-velasquez S.L."/>
            <person name="Kruys A."/>
            <person name="Hutchinson M.I."/>
            <person name="Powell A.J."/>
            <person name="Barry K."/>
            <person name="Miller A.N."/>
            <person name="Grigoriev I.V."/>
            <person name="Debuchy R."/>
            <person name="Gladieux P."/>
            <person name="Thoren M.H."/>
            <person name="Johannesson H."/>
        </authorList>
    </citation>
    <scope>NUCLEOTIDE SEQUENCE</scope>
    <source>
        <strain evidence="1">SMH2392-1A</strain>
    </source>
</reference>
<dbReference type="EMBL" id="JAUIRO010000001">
    <property type="protein sequence ID" value="KAK0733438.1"/>
    <property type="molecule type" value="Genomic_DNA"/>
</dbReference>
<keyword evidence="2" id="KW-1185">Reference proteome</keyword>
<evidence type="ECO:0000313" key="2">
    <source>
        <dbReference type="Proteomes" id="UP001172101"/>
    </source>
</evidence>
<accession>A0AA40BFS2</accession>
<gene>
    <name evidence="1" type="ORF">B0T26DRAFT_20257</name>
</gene>
<evidence type="ECO:0000313" key="1">
    <source>
        <dbReference type="EMBL" id="KAK0733438.1"/>
    </source>
</evidence>
<sequence length="218" mass="24655">MRGCCAILTKSLRRSMVGIILVDSSTSDVVPDPMTSPDNGLRFRQVSIHNGFENFESPLSFSSFQSLRPGSQCGFNNNNNTGRQATMLNQTLKYVSEQPTLFGQAGSGPLSLAYHPLKIVISNWMVYSRILARVLKHYEYSLNDTQSRIFREDIIDLQKWRQRVIQTQFKVRSTSEYISHHCAMEPEKAAADWGLVLKDLDGLSLSITQYGQSLERTI</sequence>
<dbReference type="Proteomes" id="UP001172101">
    <property type="component" value="Unassembled WGS sequence"/>
</dbReference>
<name>A0AA40BFS2_9PEZI</name>
<dbReference type="AlphaFoldDB" id="A0AA40BFS2"/>
<protein>
    <submittedName>
        <fullName evidence="1">Uncharacterized protein</fullName>
    </submittedName>
</protein>